<dbReference type="InterPro" id="IPR029063">
    <property type="entry name" value="SAM-dependent_MTases_sf"/>
</dbReference>
<dbReference type="InterPro" id="IPR015507">
    <property type="entry name" value="rRNA-MeTfrase_E"/>
</dbReference>
<evidence type="ECO:0000256" key="1">
    <source>
        <dbReference type="ARBA" id="ARBA00022552"/>
    </source>
</evidence>
<evidence type="ECO:0000256" key="3">
    <source>
        <dbReference type="ARBA" id="ARBA00022679"/>
    </source>
</evidence>
<evidence type="ECO:0000313" key="15">
    <source>
        <dbReference type="Proteomes" id="UP000178065"/>
    </source>
</evidence>
<dbReference type="GO" id="GO:0008650">
    <property type="term" value="F:rRNA (uridine-2'-O-)-methyltransferase activity"/>
    <property type="evidence" value="ECO:0007669"/>
    <property type="project" value="UniProtKB-UniRule"/>
</dbReference>
<comment type="caution">
    <text evidence="11">Lacks conserved residue(s) required for the propagation of feature annotation.</text>
</comment>
<evidence type="ECO:0000256" key="9">
    <source>
        <dbReference type="ARBA" id="ARBA00042745"/>
    </source>
</evidence>
<comment type="catalytic activity">
    <reaction evidence="10 11">
        <text>uridine(2552) in 23S rRNA + S-adenosyl-L-methionine = 2'-O-methyluridine(2552) in 23S rRNA + S-adenosyl-L-homocysteine + H(+)</text>
        <dbReference type="Rhea" id="RHEA:42720"/>
        <dbReference type="Rhea" id="RHEA-COMP:10202"/>
        <dbReference type="Rhea" id="RHEA-COMP:10203"/>
        <dbReference type="ChEBI" id="CHEBI:15378"/>
        <dbReference type="ChEBI" id="CHEBI:57856"/>
        <dbReference type="ChEBI" id="CHEBI:59789"/>
        <dbReference type="ChEBI" id="CHEBI:65315"/>
        <dbReference type="ChEBI" id="CHEBI:74478"/>
        <dbReference type="EC" id="2.1.1.166"/>
    </reaction>
</comment>
<protein>
    <recommendedName>
        <fullName evidence="7 11">Ribosomal RNA large subunit methyltransferase E</fullName>
        <ecNumber evidence="6 11">2.1.1.166</ecNumber>
    </recommendedName>
    <alternativeName>
        <fullName evidence="9 11">23S rRNA Um2552 methyltransferase</fullName>
    </alternativeName>
    <alternativeName>
        <fullName evidence="8 11">rRNA (uridine-2'-O-)-methyltransferase</fullName>
    </alternativeName>
</protein>
<comment type="similarity">
    <text evidence="11">Belongs to the class I-like SAM-binding methyltransferase superfamily. RNA methyltransferase RlmE family.</text>
</comment>
<accession>A0A1G2QXB6</accession>
<evidence type="ECO:0000256" key="10">
    <source>
        <dbReference type="ARBA" id="ARBA00048970"/>
    </source>
</evidence>
<dbReference type="EMBL" id="MHTT01000017">
    <property type="protein sequence ID" value="OHA65143.1"/>
    <property type="molecule type" value="Genomic_DNA"/>
</dbReference>
<dbReference type="PANTHER" id="PTHR10920:SF18">
    <property type="entry name" value="RRNA METHYLTRANSFERASE 2, MITOCHONDRIAL"/>
    <property type="match status" value="1"/>
</dbReference>
<dbReference type="STRING" id="1802448.A2672_03065"/>
<name>A0A1G2QXB6_9BACT</name>
<proteinExistence type="inferred from homology"/>
<comment type="function">
    <text evidence="5 11">Specifically methylates the uridine in position 2552 of 23S rRNA at the 2'-O position of the ribose in the fully assembled 50S ribosomal subunit.</text>
</comment>
<organism evidence="14 15">
    <name type="scientific">Candidatus Wildermuthbacteria bacterium RIFCSPHIGHO2_01_FULL_49_22b</name>
    <dbReference type="NCBI Taxonomy" id="1802448"/>
    <lineage>
        <taxon>Bacteria</taxon>
        <taxon>Candidatus Wildermuthiibacteriota</taxon>
    </lineage>
</organism>
<dbReference type="PIRSF" id="PIRSF005461">
    <property type="entry name" value="23S_rRNA_mtase"/>
    <property type="match status" value="1"/>
</dbReference>
<evidence type="ECO:0000256" key="6">
    <source>
        <dbReference type="ARBA" id="ARBA00038861"/>
    </source>
</evidence>
<keyword evidence="4 11" id="KW-0949">S-adenosyl-L-methionine</keyword>
<keyword evidence="11" id="KW-0963">Cytoplasm</keyword>
<dbReference type="Pfam" id="PF01728">
    <property type="entry name" value="FtsJ"/>
    <property type="match status" value="1"/>
</dbReference>
<dbReference type="InterPro" id="IPR050082">
    <property type="entry name" value="RNA_methyltr_RlmE"/>
</dbReference>
<comment type="subcellular location">
    <subcellularLocation>
        <location evidence="11">Cytoplasm</location>
    </subcellularLocation>
</comment>
<keyword evidence="3 11" id="KW-0808">Transferase</keyword>
<comment type="caution">
    <text evidence="14">The sequence shown here is derived from an EMBL/GenBank/DDBJ whole genome shotgun (WGS) entry which is preliminary data.</text>
</comment>
<evidence type="ECO:0000256" key="5">
    <source>
        <dbReference type="ARBA" id="ARBA00037569"/>
    </source>
</evidence>
<dbReference type="Gene3D" id="3.40.50.150">
    <property type="entry name" value="Vaccinia Virus protein VP39"/>
    <property type="match status" value="1"/>
</dbReference>
<evidence type="ECO:0000313" key="14">
    <source>
        <dbReference type="EMBL" id="OHA65143.1"/>
    </source>
</evidence>
<dbReference type="GO" id="GO:0005737">
    <property type="term" value="C:cytoplasm"/>
    <property type="evidence" value="ECO:0007669"/>
    <property type="project" value="UniProtKB-SubCell"/>
</dbReference>
<dbReference type="Proteomes" id="UP000178065">
    <property type="component" value="Unassembled WGS sequence"/>
</dbReference>
<evidence type="ECO:0000259" key="13">
    <source>
        <dbReference type="Pfam" id="PF01728"/>
    </source>
</evidence>
<evidence type="ECO:0000256" key="2">
    <source>
        <dbReference type="ARBA" id="ARBA00022603"/>
    </source>
</evidence>
<dbReference type="EC" id="2.1.1.166" evidence="6 11"/>
<dbReference type="HAMAP" id="MF_01547">
    <property type="entry name" value="RNA_methyltr_E"/>
    <property type="match status" value="1"/>
</dbReference>
<keyword evidence="1 11" id="KW-0698">rRNA processing</keyword>
<dbReference type="InterPro" id="IPR002877">
    <property type="entry name" value="RNA_MeTrfase_FtsJ_dom"/>
</dbReference>
<dbReference type="SUPFAM" id="SSF53335">
    <property type="entry name" value="S-adenosyl-L-methionine-dependent methyltransferases"/>
    <property type="match status" value="1"/>
</dbReference>
<evidence type="ECO:0000256" key="12">
    <source>
        <dbReference type="PIRSR" id="PIRSR005461-1"/>
    </source>
</evidence>
<gene>
    <name evidence="11" type="primary">rlmE</name>
    <name evidence="11" type="synonym">ftsJ</name>
    <name evidence="11" type="synonym">rrmJ</name>
    <name evidence="14" type="ORF">A2672_03065</name>
</gene>
<reference evidence="14 15" key="1">
    <citation type="journal article" date="2016" name="Nat. Commun.">
        <title>Thousands of microbial genomes shed light on interconnected biogeochemical processes in an aquifer system.</title>
        <authorList>
            <person name="Anantharaman K."/>
            <person name="Brown C.T."/>
            <person name="Hug L.A."/>
            <person name="Sharon I."/>
            <person name="Castelle C.J."/>
            <person name="Probst A.J."/>
            <person name="Thomas B.C."/>
            <person name="Singh A."/>
            <person name="Wilkins M.J."/>
            <person name="Karaoz U."/>
            <person name="Brodie E.L."/>
            <person name="Williams K.H."/>
            <person name="Hubbard S.S."/>
            <person name="Banfield J.F."/>
        </authorList>
    </citation>
    <scope>NUCLEOTIDE SEQUENCE [LARGE SCALE GENOMIC DNA]</scope>
</reference>
<feature type="active site" description="Proton acceptor" evidence="11 12">
    <location>
        <position position="152"/>
    </location>
</feature>
<dbReference type="PANTHER" id="PTHR10920">
    <property type="entry name" value="RIBOSOMAL RNA METHYLTRANSFERASE"/>
    <property type="match status" value="1"/>
</dbReference>
<dbReference type="AlphaFoldDB" id="A0A1G2QXB6"/>
<evidence type="ECO:0000256" key="8">
    <source>
        <dbReference type="ARBA" id="ARBA00041995"/>
    </source>
</evidence>
<feature type="domain" description="Ribosomal RNA methyltransferase FtsJ" evidence="13">
    <location>
        <begin position="20"/>
        <end position="195"/>
    </location>
</feature>
<evidence type="ECO:0000256" key="11">
    <source>
        <dbReference type="HAMAP-Rule" id="MF_01547"/>
    </source>
</evidence>
<keyword evidence="2 11" id="KW-0489">Methyltransferase</keyword>
<evidence type="ECO:0000256" key="4">
    <source>
        <dbReference type="ARBA" id="ARBA00022691"/>
    </source>
</evidence>
<sequence length="199" mass="22188">MYRKDRQSEPYTLRAKREGYPARSVYKLKELDRKFHLFKKGGKVLDLGAAPGSWLLYIAKEVGEKGFVLGVDTAPLKIETPFNASFLQKSVMEFKAQDALQYMGEYDAVVSDMAPATSGVNGLDAERSLKLSFRALEVAVDVLKSGATFVCKVLEGEGFPSFVNAVKRDFRTAKLAKPRATRKESSELYVIARGYEKRG</sequence>
<evidence type="ECO:0000256" key="7">
    <source>
        <dbReference type="ARBA" id="ARBA00041129"/>
    </source>
</evidence>